<accession>A0AAP0L3Z1</accession>
<name>A0AAP0L3Z1_9MAGN</name>
<evidence type="ECO:0000313" key="2">
    <source>
        <dbReference type="Proteomes" id="UP001420932"/>
    </source>
</evidence>
<evidence type="ECO:0000313" key="1">
    <source>
        <dbReference type="EMBL" id="KAK9164097.1"/>
    </source>
</evidence>
<keyword evidence="2" id="KW-1185">Reference proteome</keyword>
<organism evidence="1 2">
    <name type="scientific">Stephania yunnanensis</name>
    <dbReference type="NCBI Taxonomy" id="152371"/>
    <lineage>
        <taxon>Eukaryota</taxon>
        <taxon>Viridiplantae</taxon>
        <taxon>Streptophyta</taxon>
        <taxon>Embryophyta</taxon>
        <taxon>Tracheophyta</taxon>
        <taxon>Spermatophyta</taxon>
        <taxon>Magnoliopsida</taxon>
        <taxon>Ranunculales</taxon>
        <taxon>Menispermaceae</taxon>
        <taxon>Menispermoideae</taxon>
        <taxon>Cissampelideae</taxon>
        <taxon>Stephania</taxon>
    </lineage>
</organism>
<dbReference type="AlphaFoldDB" id="A0AAP0L3Z1"/>
<gene>
    <name evidence="1" type="ORF">Syun_004999</name>
</gene>
<dbReference type="EMBL" id="JBBNAF010000002">
    <property type="protein sequence ID" value="KAK9164097.1"/>
    <property type="molecule type" value="Genomic_DNA"/>
</dbReference>
<comment type="caution">
    <text evidence="1">The sequence shown here is derived from an EMBL/GenBank/DDBJ whole genome shotgun (WGS) entry which is preliminary data.</text>
</comment>
<reference evidence="1 2" key="1">
    <citation type="submission" date="2024-01" db="EMBL/GenBank/DDBJ databases">
        <title>Genome assemblies of Stephania.</title>
        <authorList>
            <person name="Yang L."/>
        </authorList>
    </citation>
    <scope>NUCLEOTIDE SEQUENCE [LARGE SCALE GENOMIC DNA]</scope>
    <source>
        <strain evidence="1">YNDBR</strain>
        <tissue evidence="1">Leaf</tissue>
    </source>
</reference>
<sequence>MFDWSCERELIFKLSCCFILSARKLCDEYSKHFQFLCMAKDVLFSNWRDV</sequence>
<dbReference type="Proteomes" id="UP001420932">
    <property type="component" value="Unassembled WGS sequence"/>
</dbReference>
<proteinExistence type="predicted"/>
<protein>
    <submittedName>
        <fullName evidence="1">Uncharacterized protein</fullName>
    </submittedName>
</protein>